<sequence>MKSCSGILSLLLCALLFVVPAVAEQTEGEQLYQSCAACHGPQAQGIPALKSPALAGLNADYITRQLIHFKTRIRGNNDDPFAAQMLQSVKVLADEQAIKQVADYLATLDVPKIEPSLEGDAKRGQNLYNGSCGACHGASGQGNPALHAPRLANQHTDYLVRQLRAFKQGKRGTEQADKYGRQMAMMATSLNIEKDIPDILSYLQTRQEN</sequence>
<dbReference type="AlphaFoldDB" id="A0A8J6ISK6"/>
<evidence type="ECO:0000256" key="1">
    <source>
        <dbReference type="ARBA" id="ARBA00004418"/>
    </source>
</evidence>
<evidence type="ECO:0000256" key="6">
    <source>
        <dbReference type="ARBA" id="ARBA00022982"/>
    </source>
</evidence>
<evidence type="ECO:0000256" key="10">
    <source>
        <dbReference type="SAM" id="SignalP"/>
    </source>
</evidence>
<evidence type="ECO:0000259" key="11">
    <source>
        <dbReference type="PROSITE" id="PS51007"/>
    </source>
</evidence>
<dbReference type="SUPFAM" id="SSF46626">
    <property type="entry name" value="Cytochrome c"/>
    <property type="match status" value="2"/>
</dbReference>
<keyword evidence="3 8" id="KW-0349">Heme</keyword>
<feature type="binding site" description="covalent" evidence="8">
    <location>
        <position position="132"/>
    </location>
    <ligand>
        <name>heme c</name>
        <dbReference type="ChEBI" id="CHEBI:61717"/>
        <label>2</label>
    </ligand>
</feature>
<dbReference type="InterPro" id="IPR050597">
    <property type="entry name" value="Cytochrome_c_Oxidase_Subunit"/>
</dbReference>
<dbReference type="PANTHER" id="PTHR33751:SF9">
    <property type="entry name" value="CYTOCHROME C4"/>
    <property type="match status" value="1"/>
</dbReference>
<feature type="binding site" description="covalent" evidence="8">
    <location>
        <position position="35"/>
    </location>
    <ligand>
        <name>heme c</name>
        <dbReference type="ChEBI" id="CHEBI:61717"/>
        <label>1</label>
    </ligand>
</feature>
<dbReference type="Gene3D" id="1.10.760.10">
    <property type="entry name" value="Cytochrome c-like domain"/>
    <property type="match status" value="2"/>
</dbReference>
<evidence type="ECO:0000256" key="9">
    <source>
        <dbReference type="PIRSR" id="PIRSR000005-2"/>
    </source>
</evidence>
<feature type="binding site" description="axial binding residue" evidence="9">
    <location>
        <position position="136"/>
    </location>
    <ligand>
        <name>heme c</name>
        <dbReference type="ChEBI" id="CHEBI:61717"/>
        <label>2</label>
    </ligand>
    <ligandPart>
        <name>Fe</name>
        <dbReference type="ChEBI" id="CHEBI:18248"/>
    </ligandPart>
</feature>
<keyword evidence="5" id="KW-0574">Periplasm</keyword>
<dbReference type="Pfam" id="PF00034">
    <property type="entry name" value="Cytochrom_C"/>
    <property type="match status" value="2"/>
</dbReference>
<feature type="binding site" description="axial binding residue" evidence="9">
    <location>
        <position position="85"/>
    </location>
    <ligand>
        <name>heme c</name>
        <dbReference type="ChEBI" id="CHEBI:61717"/>
        <label>1</label>
    </ligand>
    <ligandPart>
        <name>Fe</name>
        <dbReference type="ChEBI" id="CHEBI:18248"/>
    </ligandPart>
</feature>
<dbReference type="PIRSF" id="PIRSF000005">
    <property type="entry name" value="Cytochrome_c4"/>
    <property type="match status" value="1"/>
</dbReference>
<dbReference type="InterPro" id="IPR009056">
    <property type="entry name" value="Cyt_c-like_dom"/>
</dbReference>
<comment type="PTM">
    <text evidence="8">Binds 2 heme c groups covalently per subunit.</text>
</comment>
<keyword evidence="7 9" id="KW-0408">Iron</keyword>
<accession>A0A8J6ISK6</accession>
<keyword evidence="2" id="KW-0813">Transport</keyword>
<dbReference type="PANTHER" id="PTHR33751">
    <property type="entry name" value="CBB3-TYPE CYTOCHROME C OXIDASE SUBUNIT FIXP"/>
    <property type="match status" value="1"/>
</dbReference>
<keyword evidence="13" id="KW-1185">Reference proteome</keyword>
<keyword evidence="10" id="KW-0732">Signal</keyword>
<reference evidence="12" key="2">
    <citation type="submission" date="2020-08" db="EMBL/GenBank/DDBJ databases">
        <authorList>
            <person name="Lai Q."/>
        </authorList>
    </citation>
    <scope>NUCLEOTIDE SEQUENCE</scope>
    <source>
        <strain evidence="12">S27-2</strain>
    </source>
</reference>
<feature type="signal peptide" evidence="10">
    <location>
        <begin position="1"/>
        <end position="23"/>
    </location>
</feature>
<reference evidence="12" key="1">
    <citation type="journal article" date="2018" name="Int. J. Syst. Evol. Microbiol.">
        <title>Neptunicella marina gen. nov., sp. nov., isolated from surface seawater.</title>
        <authorList>
            <person name="Liu X."/>
            <person name="Lai Q."/>
            <person name="Du Y."/>
            <person name="Zhang X."/>
            <person name="Liu Z."/>
            <person name="Sun F."/>
            <person name="Shao Z."/>
        </authorList>
    </citation>
    <scope>NUCLEOTIDE SEQUENCE</scope>
    <source>
        <strain evidence="12">S27-2</strain>
    </source>
</reference>
<dbReference type="RefSeq" id="WP_186505998.1">
    <property type="nucleotide sequence ID" value="NZ_JACNEP010000004.1"/>
</dbReference>
<protein>
    <submittedName>
        <fullName evidence="12">C-type cytochrome</fullName>
    </submittedName>
</protein>
<comment type="caution">
    <text evidence="12">The sequence shown here is derived from an EMBL/GenBank/DDBJ whole genome shotgun (WGS) entry which is preliminary data.</text>
</comment>
<evidence type="ECO:0000256" key="4">
    <source>
        <dbReference type="ARBA" id="ARBA00022723"/>
    </source>
</evidence>
<feature type="binding site" description="axial binding residue" evidence="9">
    <location>
        <position position="39"/>
    </location>
    <ligand>
        <name>heme c</name>
        <dbReference type="ChEBI" id="CHEBI:61717"/>
        <label>1</label>
    </ligand>
    <ligandPart>
        <name>Fe</name>
        <dbReference type="ChEBI" id="CHEBI:18248"/>
    </ligandPart>
</feature>
<feature type="chain" id="PRO_5035187502" evidence="10">
    <location>
        <begin position="24"/>
        <end position="209"/>
    </location>
</feature>
<keyword evidence="4 9" id="KW-0479">Metal-binding</keyword>
<evidence type="ECO:0000256" key="7">
    <source>
        <dbReference type="ARBA" id="ARBA00023004"/>
    </source>
</evidence>
<dbReference type="GO" id="GO:0042597">
    <property type="term" value="C:periplasmic space"/>
    <property type="evidence" value="ECO:0007669"/>
    <property type="project" value="UniProtKB-SubCell"/>
</dbReference>
<dbReference type="GO" id="GO:0009055">
    <property type="term" value="F:electron transfer activity"/>
    <property type="evidence" value="ECO:0007669"/>
    <property type="project" value="InterPro"/>
</dbReference>
<dbReference type="PROSITE" id="PS51007">
    <property type="entry name" value="CYTC"/>
    <property type="match status" value="2"/>
</dbReference>
<comment type="subcellular location">
    <subcellularLocation>
        <location evidence="1">Periplasm</location>
    </subcellularLocation>
</comment>
<dbReference type="InterPro" id="IPR036909">
    <property type="entry name" value="Cyt_c-like_dom_sf"/>
</dbReference>
<evidence type="ECO:0000256" key="8">
    <source>
        <dbReference type="PIRSR" id="PIRSR000005-1"/>
    </source>
</evidence>
<dbReference type="GO" id="GO:0020037">
    <property type="term" value="F:heme binding"/>
    <property type="evidence" value="ECO:0007669"/>
    <property type="project" value="InterPro"/>
</dbReference>
<feature type="binding site" description="axial binding residue" evidence="9">
    <location>
        <position position="183"/>
    </location>
    <ligand>
        <name>heme c</name>
        <dbReference type="ChEBI" id="CHEBI:61717"/>
        <label>2</label>
    </ligand>
    <ligandPart>
        <name>Fe</name>
        <dbReference type="ChEBI" id="CHEBI:18248"/>
    </ligandPart>
</feature>
<feature type="domain" description="Cytochrome c" evidence="11">
    <location>
        <begin position="23"/>
        <end position="109"/>
    </location>
</feature>
<evidence type="ECO:0000256" key="3">
    <source>
        <dbReference type="ARBA" id="ARBA00022617"/>
    </source>
</evidence>
<evidence type="ECO:0000313" key="13">
    <source>
        <dbReference type="Proteomes" id="UP000601768"/>
    </source>
</evidence>
<feature type="domain" description="Cytochrome c" evidence="11">
    <location>
        <begin position="119"/>
        <end position="207"/>
    </location>
</feature>
<dbReference type="GO" id="GO:0005506">
    <property type="term" value="F:iron ion binding"/>
    <property type="evidence" value="ECO:0007669"/>
    <property type="project" value="InterPro"/>
</dbReference>
<proteinExistence type="predicted"/>
<feature type="binding site" description="covalent" evidence="8">
    <location>
        <position position="38"/>
    </location>
    <ligand>
        <name>heme c</name>
        <dbReference type="ChEBI" id="CHEBI:61717"/>
        <label>1</label>
    </ligand>
</feature>
<feature type="binding site" description="covalent" evidence="8">
    <location>
        <position position="135"/>
    </location>
    <ligand>
        <name>heme c</name>
        <dbReference type="ChEBI" id="CHEBI:61717"/>
        <label>2</label>
    </ligand>
</feature>
<organism evidence="12 13">
    <name type="scientific">Neptunicella marina</name>
    <dbReference type="NCBI Taxonomy" id="2125989"/>
    <lineage>
        <taxon>Bacteria</taxon>
        <taxon>Pseudomonadati</taxon>
        <taxon>Pseudomonadota</taxon>
        <taxon>Gammaproteobacteria</taxon>
        <taxon>Alteromonadales</taxon>
        <taxon>Alteromonadaceae</taxon>
        <taxon>Neptunicella</taxon>
    </lineage>
</organism>
<dbReference type="EMBL" id="JACNEP010000004">
    <property type="protein sequence ID" value="MBC3765524.1"/>
    <property type="molecule type" value="Genomic_DNA"/>
</dbReference>
<keyword evidence="6" id="KW-0249">Electron transport</keyword>
<gene>
    <name evidence="12" type="ORF">H8B19_06525</name>
</gene>
<dbReference type="InterPro" id="IPR024167">
    <property type="entry name" value="Cytochrome_c4-like"/>
</dbReference>
<evidence type="ECO:0000256" key="2">
    <source>
        <dbReference type="ARBA" id="ARBA00022448"/>
    </source>
</evidence>
<dbReference type="Proteomes" id="UP000601768">
    <property type="component" value="Unassembled WGS sequence"/>
</dbReference>
<evidence type="ECO:0000256" key="5">
    <source>
        <dbReference type="ARBA" id="ARBA00022764"/>
    </source>
</evidence>
<name>A0A8J6ISK6_9ALTE</name>
<evidence type="ECO:0000313" key="12">
    <source>
        <dbReference type="EMBL" id="MBC3765524.1"/>
    </source>
</evidence>